<feature type="domain" description="ResB-like" evidence="7">
    <location>
        <begin position="12"/>
        <end position="87"/>
    </location>
</feature>
<evidence type="ECO:0000259" key="7">
    <source>
        <dbReference type="Pfam" id="PF05140"/>
    </source>
</evidence>
<protein>
    <recommendedName>
        <fullName evidence="7">ResB-like domain-containing protein</fullName>
    </recommendedName>
</protein>
<dbReference type="AlphaFoldDB" id="A0A3A4NGZ4"/>
<keyword evidence="2 6" id="KW-0812">Transmembrane</keyword>
<dbReference type="Pfam" id="PF05140">
    <property type="entry name" value="ResB"/>
    <property type="match status" value="4"/>
</dbReference>
<dbReference type="GO" id="GO:0016020">
    <property type="term" value="C:membrane"/>
    <property type="evidence" value="ECO:0007669"/>
    <property type="project" value="UniProtKB-SubCell"/>
</dbReference>
<dbReference type="Proteomes" id="UP000265882">
    <property type="component" value="Unassembled WGS sequence"/>
</dbReference>
<feature type="transmembrane region" description="Helical" evidence="6">
    <location>
        <begin position="12"/>
        <end position="33"/>
    </location>
</feature>
<name>A0A3A4NGZ4_ABYX5</name>
<evidence type="ECO:0000313" key="9">
    <source>
        <dbReference type="Proteomes" id="UP000265882"/>
    </source>
</evidence>
<organism evidence="8 9">
    <name type="scientific">Abyssobacteria bacterium (strain SURF_5)</name>
    <dbReference type="NCBI Taxonomy" id="2093360"/>
    <lineage>
        <taxon>Bacteria</taxon>
        <taxon>Pseudomonadati</taxon>
        <taxon>Candidatus Hydrogenedentota</taxon>
        <taxon>Candidatus Abyssobacteria</taxon>
    </lineage>
</organism>
<proteinExistence type="predicted"/>
<feature type="transmembrane region" description="Helical" evidence="6">
    <location>
        <begin position="68"/>
        <end position="89"/>
    </location>
</feature>
<comment type="subcellular location">
    <subcellularLocation>
        <location evidence="1">Membrane</location>
        <topology evidence="1">Multi-pass membrane protein</topology>
    </subcellularLocation>
</comment>
<dbReference type="EMBL" id="QZKU01000144">
    <property type="protein sequence ID" value="RJP14314.1"/>
    <property type="molecule type" value="Genomic_DNA"/>
</dbReference>
<dbReference type="PANTHER" id="PTHR31566:SF0">
    <property type="entry name" value="CYTOCHROME C BIOGENESIS PROTEIN CCS1, CHLOROPLASTIC"/>
    <property type="match status" value="1"/>
</dbReference>
<dbReference type="InterPro" id="IPR023494">
    <property type="entry name" value="Cyt_c_bgen_Ccs1/CcsB/ResB"/>
</dbReference>
<keyword evidence="3" id="KW-0201">Cytochrome c-type biogenesis</keyword>
<feature type="transmembrane region" description="Helical" evidence="6">
    <location>
        <begin position="566"/>
        <end position="585"/>
    </location>
</feature>
<evidence type="ECO:0000256" key="3">
    <source>
        <dbReference type="ARBA" id="ARBA00022748"/>
    </source>
</evidence>
<feature type="domain" description="ResB-like" evidence="7">
    <location>
        <begin position="550"/>
        <end position="585"/>
    </location>
</feature>
<sequence>MLGKVWKFFCSVKLTIVLFVLILIPSVVGTIVLQNAQDPNQYAEVYGPTWDRIFRFLGFYDVYHDPRFVILLVLLGLNTLACTVSRFKLRWNRAGAMMTHFGLLFILLGALAGAIFGIKGFMVIHEGETTDQISIGRATQKMETLPFQLKLADFILDLREEPANRLFVLDVKSGKQKSFSLDEGKTVALPQSAWSGLLSRAGVKSANAETIVVEEFLPHASMVTSITEGPQETGMAAMEFTLSGDGTERQAYVISQIERPYTFGRSGLGVLYLVVESENDIEEKIKLLTARPKSGSQIEITFPGESEKRTYSTEVGAKHKIGDTGYTLEVLRYVPDFVINPGREVVSRSDQPNNPALQVRVTGPNEFSQEQWLFAKFPSMHASADAPFEMKYRMDPHQADASRLLLVLNPQGSAPVLAVLRDGKLVEKREINIDEPVTVSDIAYTFAAKRFIANANINRTIENRPDMPNQPAIKLSLSSLADPVYLWEGNPIDVPGYKMVFQQEDMVKDYFSILQVINDGKVVAEKKIEVNDPLRYGGYTFYQSSYDSERSSWSGLQVKKDPGVTLVYIGFIVMTLGMIVIFYVNPLVRKSRAARAEQLSADGREAIGAAKYE</sequence>
<feature type="domain" description="ResB-like" evidence="7">
    <location>
        <begin position="90"/>
        <end position="171"/>
    </location>
</feature>
<comment type="caution">
    <text evidence="8">The sequence shown here is derived from an EMBL/GenBank/DDBJ whole genome shotgun (WGS) entry which is preliminary data.</text>
</comment>
<dbReference type="PANTHER" id="PTHR31566">
    <property type="entry name" value="CYTOCHROME C BIOGENESIS PROTEIN CCS1, CHLOROPLASTIC"/>
    <property type="match status" value="1"/>
</dbReference>
<accession>A0A3A4NGZ4</accession>
<evidence type="ECO:0000313" key="8">
    <source>
        <dbReference type="EMBL" id="RJP14314.1"/>
    </source>
</evidence>
<dbReference type="GO" id="GO:0017004">
    <property type="term" value="P:cytochrome complex assembly"/>
    <property type="evidence" value="ECO:0007669"/>
    <property type="project" value="UniProtKB-KW"/>
</dbReference>
<evidence type="ECO:0000256" key="4">
    <source>
        <dbReference type="ARBA" id="ARBA00022989"/>
    </source>
</evidence>
<feature type="transmembrane region" description="Helical" evidence="6">
    <location>
        <begin position="101"/>
        <end position="124"/>
    </location>
</feature>
<evidence type="ECO:0000256" key="2">
    <source>
        <dbReference type="ARBA" id="ARBA00022692"/>
    </source>
</evidence>
<reference evidence="8 9" key="1">
    <citation type="journal article" date="2017" name="ISME J.">
        <title>Energy and carbon metabolisms in a deep terrestrial subsurface fluid microbial community.</title>
        <authorList>
            <person name="Momper L."/>
            <person name="Jungbluth S.P."/>
            <person name="Lee M.D."/>
            <person name="Amend J.P."/>
        </authorList>
    </citation>
    <scope>NUCLEOTIDE SEQUENCE [LARGE SCALE GENOMIC DNA]</scope>
    <source>
        <strain evidence="8">SURF_5</strain>
    </source>
</reference>
<keyword evidence="4 6" id="KW-1133">Transmembrane helix</keyword>
<evidence type="ECO:0000256" key="5">
    <source>
        <dbReference type="ARBA" id="ARBA00023136"/>
    </source>
</evidence>
<evidence type="ECO:0000256" key="1">
    <source>
        <dbReference type="ARBA" id="ARBA00004141"/>
    </source>
</evidence>
<feature type="domain" description="ResB-like" evidence="7">
    <location>
        <begin position="497"/>
        <end position="548"/>
    </location>
</feature>
<evidence type="ECO:0000256" key="6">
    <source>
        <dbReference type="SAM" id="Phobius"/>
    </source>
</evidence>
<gene>
    <name evidence="8" type="ORF">C4520_21605</name>
</gene>
<dbReference type="InterPro" id="IPR007816">
    <property type="entry name" value="ResB-like_domain"/>
</dbReference>
<keyword evidence="5 6" id="KW-0472">Membrane</keyword>